<dbReference type="RefSeq" id="XP_018003734.1">
    <property type="nucleotide sequence ID" value="XM_018146731.1"/>
</dbReference>
<evidence type="ECO:0000259" key="2">
    <source>
        <dbReference type="Pfam" id="PF12697"/>
    </source>
</evidence>
<keyword evidence="4" id="KW-1185">Reference proteome</keyword>
<dbReference type="EMBL" id="LFJN01000004">
    <property type="protein sequence ID" value="KPI43771.1"/>
    <property type="molecule type" value="Genomic_DNA"/>
</dbReference>
<comment type="caution">
    <text evidence="3">The sequence shown here is derived from an EMBL/GenBank/DDBJ whole genome shotgun (WGS) entry which is preliminary data.</text>
</comment>
<reference evidence="3 4" key="1">
    <citation type="submission" date="2015-06" db="EMBL/GenBank/DDBJ databases">
        <title>Draft genome of the ant-associated black yeast Phialophora attae CBS 131958.</title>
        <authorList>
            <person name="Moreno L.F."/>
            <person name="Stielow B.J."/>
            <person name="de Hoog S."/>
            <person name="Vicente V.A."/>
            <person name="Weiss V.A."/>
            <person name="de Vries M."/>
            <person name="Cruz L.M."/>
            <person name="Souza E.M."/>
        </authorList>
    </citation>
    <scope>NUCLEOTIDE SEQUENCE [LARGE SCALE GENOMIC DNA]</scope>
    <source>
        <strain evidence="3 4">CBS 131958</strain>
    </source>
</reference>
<dbReference type="OrthoDB" id="190201at2759"/>
<dbReference type="Pfam" id="PF12697">
    <property type="entry name" value="Abhydrolase_6"/>
    <property type="match status" value="1"/>
</dbReference>
<proteinExistence type="predicted"/>
<dbReference type="SUPFAM" id="SSF53474">
    <property type="entry name" value="alpha/beta-Hydrolases"/>
    <property type="match status" value="1"/>
</dbReference>
<feature type="domain" description="AB hydrolase-1" evidence="2">
    <location>
        <begin position="99"/>
        <end position="358"/>
    </location>
</feature>
<evidence type="ECO:0000313" key="3">
    <source>
        <dbReference type="EMBL" id="KPI43771.1"/>
    </source>
</evidence>
<evidence type="ECO:0000256" key="1">
    <source>
        <dbReference type="SAM" id="SignalP"/>
    </source>
</evidence>
<sequence>MRLLATVLQLLALATPSFAHDQNCRNLTIPIQISARNGAFAVGPTQTDVDVTNFVLAGTQPGHNASASILKGYNTVNGTYNISATYCTPTGPSRNAIQILTHGIGFDRAYWDLPYNGYNYSYVISALSAGYATLTYDRLGIGCSSHGDPISEIQIFLEVEALAALTELVRTPYGLYDHGISENYQHVIHAGHSFGAIMTYALASTYPESSDAIILQGFSTDPTWIPFFMLGGEFVTVQSTPLSSQYPPGYLVSGSKSAVQTNFFAPNDFDPAILDYIVNVVGQPVAMGELLSIGGVGGPSGYKGPVLVITGERDVPFCGGDCYGPNKGNAPSVPAKAALAFGDPSKVDTGIVKGAGHGLSVSYSKGETYTRMLAWLGEVGQKLGWGGPSRVKRGVQ</sequence>
<dbReference type="InterPro" id="IPR000073">
    <property type="entry name" value="AB_hydrolase_1"/>
</dbReference>
<keyword evidence="1" id="KW-0732">Signal</keyword>
<accession>A0A0N0NQD2</accession>
<name>A0A0N0NQD2_9EURO</name>
<dbReference type="Proteomes" id="UP000038010">
    <property type="component" value="Unassembled WGS sequence"/>
</dbReference>
<organism evidence="3 4">
    <name type="scientific">Cyphellophora attinorum</name>
    <dbReference type="NCBI Taxonomy" id="1664694"/>
    <lineage>
        <taxon>Eukaryota</taxon>
        <taxon>Fungi</taxon>
        <taxon>Dikarya</taxon>
        <taxon>Ascomycota</taxon>
        <taxon>Pezizomycotina</taxon>
        <taxon>Eurotiomycetes</taxon>
        <taxon>Chaetothyriomycetidae</taxon>
        <taxon>Chaetothyriales</taxon>
        <taxon>Cyphellophoraceae</taxon>
        <taxon>Cyphellophora</taxon>
    </lineage>
</organism>
<protein>
    <recommendedName>
        <fullName evidence="2">AB hydrolase-1 domain-containing protein</fullName>
    </recommendedName>
</protein>
<dbReference type="GeneID" id="28738611"/>
<dbReference type="Gene3D" id="3.40.50.1820">
    <property type="entry name" value="alpha/beta hydrolase"/>
    <property type="match status" value="1"/>
</dbReference>
<evidence type="ECO:0000313" key="4">
    <source>
        <dbReference type="Proteomes" id="UP000038010"/>
    </source>
</evidence>
<feature type="signal peptide" evidence="1">
    <location>
        <begin position="1"/>
        <end position="19"/>
    </location>
</feature>
<gene>
    <name evidence="3" type="ORF">AB675_6439</name>
</gene>
<feature type="chain" id="PRO_5005856858" description="AB hydrolase-1 domain-containing protein" evidence="1">
    <location>
        <begin position="20"/>
        <end position="396"/>
    </location>
</feature>
<dbReference type="VEuPathDB" id="FungiDB:AB675_6439"/>
<dbReference type="PANTHER" id="PTHR42886">
    <property type="entry name" value="RE40534P-RELATED"/>
    <property type="match status" value="1"/>
</dbReference>
<dbReference type="InterPro" id="IPR029058">
    <property type="entry name" value="AB_hydrolase_fold"/>
</dbReference>
<dbReference type="PANTHER" id="PTHR42886:SF87">
    <property type="entry name" value="AB HYDROLASE-1 DOMAIN-CONTAINING PROTEIN"/>
    <property type="match status" value="1"/>
</dbReference>
<dbReference type="AlphaFoldDB" id="A0A0N0NQD2"/>